<proteinExistence type="predicted"/>
<dbReference type="PANTHER" id="PTHR40265:SF1">
    <property type="entry name" value="GLYOXALASE-LIKE DOMAIN-CONTAINING PROTEIN"/>
    <property type="match status" value="1"/>
</dbReference>
<keyword evidence="3" id="KW-1185">Reference proteome</keyword>
<dbReference type="InterPro" id="IPR025870">
    <property type="entry name" value="Glyoxalase-like_dom"/>
</dbReference>
<dbReference type="AlphaFoldDB" id="A0A9P7F6A1"/>
<dbReference type="Gene3D" id="3.10.180.10">
    <property type="entry name" value="2,3-Dihydroxybiphenyl 1,2-Dioxygenase, domain 1"/>
    <property type="match status" value="1"/>
</dbReference>
<gene>
    <name evidence="2" type="ORF">F5147DRAFT_695910</name>
</gene>
<dbReference type="InterPro" id="IPR029068">
    <property type="entry name" value="Glyas_Bleomycin-R_OHBP_Dase"/>
</dbReference>
<dbReference type="OrthoDB" id="408973at2759"/>
<organism evidence="2 3">
    <name type="scientific">Suillus discolor</name>
    <dbReference type="NCBI Taxonomy" id="1912936"/>
    <lineage>
        <taxon>Eukaryota</taxon>
        <taxon>Fungi</taxon>
        <taxon>Dikarya</taxon>
        <taxon>Basidiomycota</taxon>
        <taxon>Agaricomycotina</taxon>
        <taxon>Agaricomycetes</taxon>
        <taxon>Agaricomycetidae</taxon>
        <taxon>Boletales</taxon>
        <taxon>Suillineae</taxon>
        <taxon>Suillaceae</taxon>
        <taxon>Suillus</taxon>
    </lineage>
</organism>
<dbReference type="EMBL" id="JABBWM010000029">
    <property type="protein sequence ID" value="KAG2107964.1"/>
    <property type="molecule type" value="Genomic_DNA"/>
</dbReference>
<protein>
    <submittedName>
        <fullName evidence="2">Glyoxalase-like domain-containing protein</fullName>
    </submittedName>
</protein>
<feature type="domain" description="Glyoxalase-like" evidence="1">
    <location>
        <begin position="11"/>
        <end position="204"/>
    </location>
</feature>
<dbReference type="RefSeq" id="XP_041292562.1">
    <property type="nucleotide sequence ID" value="XM_041437408.1"/>
</dbReference>
<dbReference type="Pfam" id="PF13468">
    <property type="entry name" value="Glyoxalase_3"/>
    <property type="match status" value="1"/>
</dbReference>
<name>A0A9P7F6A1_9AGAM</name>
<comment type="caution">
    <text evidence="2">The sequence shown here is derived from an EMBL/GenBank/DDBJ whole genome shotgun (WGS) entry which is preliminary data.</text>
</comment>
<accession>A0A9P7F6A1</accession>
<evidence type="ECO:0000259" key="1">
    <source>
        <dbReference type="Pfam" id="PF13468"/>
    </source>
</evidence>
<evidence type="ECO:0000313" key="2">
    <source>
        <dbReference type="EMBL" id="KAG2107964.1"/>
    </source>
</evidence>
<sequence>MSESTPSTKTLDHIMHLTPPGSVDEVSQQFRDLGFHVLPGGTHAGGLTQNALVVLQDGAYLELVSFTHPASHYPPGSPERQERDAIPWVWKEPGWIGYTFLGSSSTSESISKLINARAENDKSGIRYDPEFDSGRECSDGQVLKWQISAPSQDSDGRGVGVAPFFCGDVTPREWRVPLNPPSNAEHPSGVLGVAYVRILVGDDDLSDVTADITSVIGTSPVSHTSQRVTWVLDTPSTDVAGGKPRLIISVPETEGERWTLEERGEGIYEVAFLVSSGMKAGQSWTPYGKIVWLKE</sequence>
<dbReference type="Proteomes" id="UP000823399">
    <property type="component" value="Unassembled WGS sequence"/>
</dbReference>
<reference evidence="2" key="1">
    <citation type="journal article" date="2020" name="New Phytol.">
        <title>Comparative genomics reveals dynamic genome evolution in host specialist ectomycorrhizal fungi.</title>
        <authorList>
            <person name="Lofgren L.A."/>
            <person name="Nguyen N.H."/>
            <person name="Vilgalys R."/>
            <person name="Ruytinx J."/>
            <person name="Liao H.L."/>
            <person name="Branco S."/>
            <person name="Kuo A."/>
            <person name="LaButti K."/>
            <person name="Lipzen A."/>
            <person name="Andreopoulos W."/>
            <person name="Pangilinan J."/>
            <person name="Riley R."/>
            <person name="Hundley H."/>
            <person name="Na H."/>
            <person name="Barry K."/>
            <person name="Grigoriev I.V."/>
            <person name="Stajich J.E."/>
            <person name="Kennedy P.G."/>
        </authorList>
    </citation>
    <scope>NUCLEOTIDE SEQUENCE</scope>
    <source>
        <strain evidence="2">FC423</strain>
    </source>
</reference>
<dbReference type="PANTHER" id="PTHR40265">
    <property type="entry name" value="BLL2707 PROTEIN"/>
    <property type="match status" value="1"/>
</dbReference>
<dbReference type="GeneID" id="64699667"/>
<evidence type="ECO:0000313" key="3">
    <source>
        <dbReference type="Proteomes" id="UP000823399"/>
    </source>
</evidence>